<sequence>MAREPTDRVSVRRRRLLSIGAGVLTAGIGGFVGTATAWDRFDVHFESPTEVWLLVADDLEYDPPAVAHVVVDTGDGVACRLLEVTPAAATTTTGRIGDTAGRYTVVPYSDDQETVLGVLPYNRPNGGGRFHRPRCVIRNDRLDWNGTTAAIEEAACVRAAMAGHWGGDLRDCWFDPVDRRDDGVTIAFVSTYSAGDRASARALVETEDGGFAIAGWTDPGHAGTDALLVKTDASGTEQFRQTYGGSGIDQALDLVQTPDGGYALAGLTNSAGAGGYDAWLISTDDRGIVDSEWTYGGTSRDRAKSIAQTDTGFVIAGDTTSAGAGVADFWLLDVDRSGTVRREWTYGGPLSETCNAVALTDDGGYALAGTMLAAGSLDNDCWLVKTDAAGTQEFDAQFGGDGLEVATDLVATGDGGLALAGVTTSAGQSGDCWLVRTDETGRQLFATTYGGTAGDAADALVRAADGGFALAGYSSSFGDDSRDALLVKTRADGTEEYLQPIDLGVGTDDRARAIVRTSDGGYALAGETAGRDSSAAGSGGPGADGHRGDLLLVKTGPEN</sequence>
<keyword evidence="2" id="KW-1133">Transmembrane helix</keyword>
<reference evidence="3 4" key="1">
    <citation type="submission" date="2018-04" db="EMBL/GenBank/DDBJ databases">
        <title>Halococcoides cellulosivorans gen. nov., sp. nov., an extremely halophilic cellulose-utilizing haloarchaeon from hypersaline lakes.</title>
        <authorList>
            <person name="Sorokin D.Y."/>
            <person name="Toshchakov S.V."/>
            <person name="Samarov N.I."/>
            <person name="Korzhenkov A."/>
            <person name="Kublanov I.V."/>
        </authorList>
    </citation>
    <scope>NUCLEOTIDE SEQUENCE [LARGE SCALE GENOMIC DNA]</scope>
    <source>
        <strain evidence="3 4">HArcel1</strain>
    </source>
</reference>
<evidence type="ECO:0000313" key="3">
    <source>
        <dbReference type="EMBL" id="AWB26509.1"/>
    </source>
</evidence>
<feature type="transmembrane region" description="Helical" evidence="2">
    <location>
        <begin position="16"/>
        <end position="38"/>
    </location>
</feature>
<accession>A0A2R4WY84</accession>
<organism evidence="3 4">
    <name type="scientific">Halococcoides cellulosivorans</name>
    <dbReference type="NCBI Taxonomy" id="1679096"/>
    <lineage>
        <taxon>Archaea</taxon>
        <taxon>Methanobacteriati</taxon>
        <taxon>Methanobacteriota</taxon>
        <taxon>Stenosarchaea group</taxon>
        <taxon>Halobacteria</taxon>
        <taxon>Halobacteriales</taxon>
        <taxon>Haloarculaceae</taxon>
        <taxon>Halococcoides</taxon>
    </lineage>
</organism>
<evidence type="ECO:0000256" key="1">
    <source>
        <dbReference type="SAM" id="MobiDB-lite"/>
    </source>
</evidence>
<evidence type="ECO:0000256" key="2">
    <source>
        <dbReference type="SAM" id="Phobius"/>
    </source>
</evidence>
<dbReference type="KEGG" id="harc:HARCEL1_01660"/>
<dbReference type="PANTHER" id="PTHR42754">
    <property type="entry name" value="ENDOGLUCANASE"/>
    <property type="match status" value="1"/>
</dbReference>
<dbReference type="GeneID" id="36511173"/>
<keyword evidence="2" id="KW-0812">Transmembrane</keyword>
<proteinExistence type="predicted"/>
<evidence type="ECO:0000313" key="4">
    <source>
        <dbReference type="Proteomes" id="UP000244727"/>
    </source>
</evidence>
<dbReference type="RefSeq" id="WP_108380878.1">
    <property type="nucleotide sequence ID" value="NZ_CP028858.1"/>
</dbReference>
<name>A0A2R4WY84_9EURY</name>
<keyword evidence="4" id="KW-1185">Reference proteome</keyword>
<dbReference type="PANTHER" id="PTHR42754:SF1">
    <property type="entry name" value="LIPOPROTEIN"/>
    <property type="match status" value="1"/>
</dbReference>
<keyword evidence="2" id="KW-0472">Membrane</keyword>
<gene>
    <name evidence="3" type="ORF">HARCEL1_01660</name>
</gene>
<protein>
    <submittedName>
        <fullName evidence="3">Uncharacterized protein</fullName>
    </submittedName>
</protein>
<dbReference type="AlphaFoldDB" id="A0A2R4WY84"/>
<dbReference type="EMBL" id="CP028858">
    <property type="protein sequence ID" value="AWB26509.1"/>
    <property type="molecule type" value="Genomic_DNA"/>
</dbReference>
<feature type="region of interest" description="Disordered" evidence="1">
    <location>
        <begin position="525"/>
        <end position="559"/>
    </location>
</feature>
<dbReference type="Proteomes" id="UP000244727">
    <property type="component" value="Chromosome"/>
</dbReference>